<dbReference type="CDD" id="cd08427">
    <property type="entry name" value="PBP2_LTTR_like_2"/>
    <property type="match status" value="1"/>
</dbReference>
<evidence type="ECO:0000313" key="7">
    <source>
        <dbReference type="EMBL" id="TGU74132.1"/>
    </source>
</evidence>
<keyword evidence="8" id="KW-1185">Reference proteome</keyword>
<dbReference type="GO" id="GO:0003677">
    <property type="term" value="F:DNA binding"/>
    <property type="evidence" value="ECO:0007669"/>
    <property type="project" value="UniProtKB-KW"/>
</dbReference>
<feature type="signal peptide" evidence="5">
    <location>
        <begin position="1"/>
        <end position="21"/>
    </location>
</feature>
<feature type="domain" description="HTH lysR-type" evidence="6">
    <location>
        <begin position="1"/>
        <end position="58"/>
    </location>
</feature>
<dbReference type="FunFam" id="1.10.10.10:FF:000001">
    <property type="entry name" value="LysR family transcriptional regulator"/>
    <property type="match status" value="1"/>
</dbReference>
<dbReference type="InterPro" id="IPR005119">
    <property type="entry name" value="LysR_subst-bd"/>
</dbReference>
<dbReference type="Gene3D" id="3.40.190.10">
    <property type="entry name" value="Periplasmic binding protein-like II"/>
    <property type="match status" value="2"/>
</dbReference>
<evidence type="ECO:0000256" key="1">
    <source>
        <dbReference type="ARBA" id="ARBA00009437"/>
    </source>
</evidence>
<dbReference type="EMBL" id="SRSC01000001">
    <property type="protein sequence ID" value="TGU74132.1"/>
    <property type="molecule type" value="Genomic_DNA"/>
</dbReference>
<reference evidence="7 8" key="1">
    <citation type="submission" date="2019-04" db="EMBL/GenBank/DDBJ databases">
        <title>Geobacter oryzae sp. nov., ferric-reducing bacteria isolated from paddy soil.</title>
        <authorList>
            <person name="Xu Z."/>
            <person name="Masuda Y."/>
            <person name="Itoh H."/>
            <person name="Senoo K."/>
        </authorList>
    </citation>
    <scope>NUCLEOTIDE SEQUENCE [LARGE SCALE GENOMIC DNA]</scope>
    <source>
        <strain evidence="7 8">Red111</strain>
    </source>
</reference>
<dbReference type="GO" id="GO:0003700">
    <property type="term" value="F:DNA-binding transcription factor activity"/>
    <property type="evidence" value="ECO:0007669"/>
    <property type="project" value="InterPro"/>
</dbReference>
<dbReference type="SUPFAM" id="SSF53850">
    <property type="entry name" value="Periplasmic binding protein-like II"/>
    <property type="match status" value="1"/>
</dbReference>
<keyword evidence="5" id="KW-0732">Signal</keyword>
<dbReference type="InterPro" id="IPR050950">
    <property type="entry name" value="HTH-type_LysR_regulators"/>
</dbReference>
<dbReference type="PRINTS" id="PR00039">
    <property type="entry name" value="HTHLYSR"/>
</dbReference>
<comment type="similarity">
    <text evidence="1">Belongs to the LysR transcriptional regulatory family.</text>
</comment>
<dbReference type="InterPro" id="IPR000847">
    <property type="entry name" value="LysR_HTH_N"/>
</dbReference>
<evidence type="ECO:0000313" key="8">
    <source>
        <dbReference type="Proteomes" id="UP000306416"/>
    </source>
</evidence>
<gene>
    <name evidence="7" type="ORF">E4633_01295</name>
</gene>
<dbReference type="SUPFAM" id="SSF46785">
    <property type="entry name" value="Winged helix' DNA-binding domain"/>
    <property type="match status" value="1"/>
</dbReference>
<organism evidence="7 8">
    <name type="scientific">Geomonas terrae</name>
    <dbReference type="NCBI Taxonomy" id="2562681"/>
    <lineage>
        <taxon>Bacteria</taxon>
        <taxon>Pseudomonadati</taxon>
        <taxon>Thermodesulfobacteriota</taxon>
        <taxon>Desulfuromonadia</taxon>
        <taxon>Geobacterales</taxon>
        <taxon>Geobacteraceae</taxon>
        <taxon>Geomonas</taxon>
    </lineage>
</organism>
<evidence type="ECO:0000256" key="5">
    <source>
        <dbReference type="SAM" id="SignalP"/>
    </source>
</evidence>
<evidence type="ECO:0000256" key="2">
    <source>
        <dbReference type="ARBA" id="ARBA00023015"/>
    </source>
</evidence>
<keyword evidence="3" id="KW-0238">DNA-binding</keyword>
<dbReference type="Pfam" id="PF00126">
    <property type="entry name" value="HTH_1"/>
    <property type="match status" value="1"/>
</dbReference>
<dbReference type="InterPro" id="IPR036388">
    <property type="entry name" value="WH-like_DNA-bd_sf"/>
</dbReference>
<dbReference type="AlphaFoldDB" id="A0A4V3P049"/>
<keyword evidence="2" id="KW-0805">Transcription regulation</keyword>
<dbReference type="Proteomes" id="UP000306416">
    <property type="component" value="Unassembled WGS sequence"/>
</dbReference>
<protein>
    <submittedName>
        <fullName evidence="7">LysR family transcriptional regulator</fullName>
    </submittedName>
</protein>
<dbReference type="InterPro" id="IPR036390">
    <property type="entry name" value="WH_DNA-bd_sf"/>
</dbReference>
<keyword evidence="4" id="KW-0804">Transcription</keyword>
<dbReference type="GO" id="GO:0005829">
    <property type="term" value="C:cytosol"/>
    <property type="evidence" value="ECO:0007669"/>
    <property type="project" value="TreeGrafter"/>
</dbReference>
<dbReference type="RefSeq" id="WP_135868470.1">
    <property type="nucleotide sequence ID" value="NZ_SRSC01000001.1"/>
</dbReference>
<dbReference type="Pfam" id="PF03466">
    <property type="entry name" value="LysR_substrate"/>
    <property type="match status" value="1"/>
</dbReference>
<accession>A0A4V3P049</accession>
<evidence type="ECO:0000256" key="3">
    <source>
        <dbReference type="ARBA" id="ARBA00023125"/>
    </source>
</evidence>
<dbReference type="PANTHER" id="PTHR30419">
    <property type="entry name" value="HTH-TYPE TRANSCRIPTIONAL REGULATOR YBHD"/>
    <property type="match status" value="1"/>
</dbReference>
<evidence type="ECO:0000256" key="4">
    <source>
        <dbReference type="ARBA" id="ARBA00023163"/>
    </source>
</evidence>
<sequence>MSLRSLRILAAVAGKGSFAAAAEQMGLTQSAVSLQIRNLEEEFGVQLFERTGRSPKLNMNGKLVVERVREMLDIYDGIKADLAPSGAIKGVLTLGAVPTVLTGPLPAVLGRLRKTHEEMQVRLVSSLSAELVRQVEEGDLDAALTTEPPFAIPPHCRWQAYDEEPFFVVAPQGAAAATVQELFETYPFVRFDKTAWAGALVDAQLLAQGIKPREVMEFDSLEAAISLVEQGLGIAVVPLNRRRLETAQGHFSLAPFGTPQLTRRVGMYQKLRHPRLALTQLVLDELATECRPSRNTQV</sequence>
<dbReference type="PROSITE" id="PS50931">
    <property type="entry name" value="HTH_LYSR"/>
    <property type="match status" value="1"/>
</dbReference>
<comment type="caution">
    <text evidence="7">The sequence shown here is derived from an EMBL/GenBank/DDBJ whole genome shotgun (WGS) entry which is preliminary data.</text>
</comment>
<dbReference type="Gene3D" id="1.10.10.10">
    <property type="entry name" value="Winged helix-like DNA-binding domain superfamily/Winged helix DNA-binding domain"/>
    <property type="match status" value="1"/>
</dbReference>
<evidence type="ECO:0000259" key="6">
    <source>
        <dbReference type="PROSITE" id="PS50931"/>
    </source>
</evidence>
<name>A0A4V3P049_9BACT</name>
<feature type="chain" id="PRO_5020500327" evidence="5">
    <location>
        <begin position="22"/>
        <end position="298"/>
    </location>
</feature>
<proteinExistence type="inferred from homology"/>